<dbReference type="PANTHER" id="PTHR43166:SF9">
    <property type="entry name" value="GLUTAMATE_ASPARTATE IMPORT ATP-BINDING PROTEIN GLTL"/>
    <property type="match status" value="1"/>
</dbReference>
<evidence type="ECO:0000256" key="2">
    <source>
        <dbReference type="ARBA" id="ARBA00005417"/>
    </source>
</evidence>
<evidence type="ECO:0000313" key="10">
    <source>
        <dbReference type="Proteomes" id="UP000823637"/>
    </source>
</evidence>
<dbReference type="GO" id="GO:0005886">
    <property type="term" value="C:plasma membrane"/>
    <property type="evidence" value="ECO:0007669"/>
    <property type="project" value="UniProtKB-SubCell"/>
</dbReference>
<keyword evidence="4" id="KW-1003">Cell membrane</keyword>
<dbReference type="SMART" id="SM00382">
    <property type="entry name" value="AAA"/>
    <property type="match status" value="2"/>
</dbReference>
<evidence type="ECO:0000256" key="3">
    <source>
        <dbReference type="ARBA" id="ARBA00022448"/>
    </source>
</evidence>
<dbReference type="InterPro" id="IPR003439">
    <property type="entry name" value="ABC_transporter-like_ATP-bd"/>
</dbReference>
<name>A0A9D9HEK0_9BACT</name>
<dbReference type="Pfam" id="PF00005">
    <property type="entry name" value="ABC_tran"/>
    <property type="match status" value="2"/>
</dbReference>
<comment type="caution">
    <text evidence="9">The sequence shown here is derived from an EMBL/GenBank/DDBJ whole genome shotgun (WGS) entry which is preliminary data.</text>
</comment>
<proteinExistence type="inferred from homology"/>
<dbReference type="SUPFAM" id="SSF52540">
    <property type="entry name" value="P-loop containing nucleoside triphosphate hydrolases"/>
    <property type="match status" value="2"/>
</dbReference>
<evidence type="ECO:0000256" key="5">
    <source>
        <dbReference type="ARBA" id="ARBA00022741"/>
    </source>
</evidence>
<keyword evidence="7" id="KW-0472">Membrane</keyword>
<evidence type="ECO:0000256" key="4">
    <source>
        <dbReference type="ARBA" id="ARBA00022475"/>
    </source>
</evidence>
<reference evidence="9" key="2">
    <citation type="journal article" date="2021" name="PeerJ">
        <title>Extensive microbial diversity within the chicken gut microbiome revealed by metagenomics and culture.</title>
        <authorList>
            <person name="Gilroy R."/>
            <person name="Ravi A."/>
            <person name="Getino M."/>
            <person name="Pursley I."/>
            <person name="Horton D.L."/>
            <person name="Alikhan N.F."/>
            <person name="Baker D."/>
            <person name="Gharbi K."/>
            <person name="Hall N."/>
            <person name="Watson M."/>
            <person name="Adriaenssens E.M."/>
            <person name="Foster-Nyarko E."/>
            <person name="Jarju S."/>
            <person name="Secka A."/>
            <person name="Antonio M."/>
            <person name="Oren A."/>
            <person name="Chaudhuri R.R."/>
            <person name="La Ragione R."/>
            <person name="Hildebrand F."/>
            <person name="Pallen M.J."/>
        </authorList>
    </citation>
    <scope>NUCLEOTIDE SEQUENCE</scope>
    <source>
        <strain evidence="9">D3-1215</strain>
    </source>
</reference>
<evidence type="ECO:0000256" key="6">
    <source>
        <dbReference type="ARBA" id="ARBA00022840"/>
    </source>
</evidence>
<dbReference type="PROSITE" id="PS00211">
    <property type="entry name" value="ABC_TRANSPORTER_1"/>
    <property type="match status" value="2"/>
</dbReference>
<comment type="similarity">
    <text evidence="2">Belongs to the ABC transporter superfamily.</text>
</comment>
<evidence type="ECO:0000313" key="9">
    <source>
        <dbReference type="EMBL" id="MBO8446927.1"/>
    </source>
</evidence>
<dbReference type="Gene3D" id="3.40.50.300">
    <property type="entry name" value="P-loop containing nucleotide triphosphate hydrolases"/>
    <property type="match status" value="2"/>
</dbReference>
<dbReference type="PANTHER" id="PTHR43166">
    <property type="entry name" value="AMINO ACID IMPORT ATP-BINDING PROTEIN"/>
    <property type="match status" value="1"/>
</dbReference>
<reference evidence="9" key="1">
    <citation type="submission" date="2020-10" db="EMBL/GenBank/DDBJ databases">
        <authorList>
            <person name="Gilroy R."/>
        </authorList>
    </citation>
    <scope>NUCLEOTIDE SEQUENCE</scope>
    <source>
        <strain evidence="9">D3-1215</strain>
    </source>
</reference>
<dbReference type="InterPro" id="IPR003593">
    <property type="entry name" value="AAA+_ATPase"/>
</dbReference>
<gene>
    <name evidence="9" type="ORF">IAC32_04185</name>
</gene>
<feature type="domain" description="ABC transporter" evidence="8">
    <location>
        <begin position="8"/>
        <end position="253"/>
    </location>
</feature>
<dbReference type="GO" id="GO:0016887">
    <property type="term" value="F:ATP hydrolysis activity"/>
    <property type="evidence" value="ECO:0007669"/>
    <property type="project" value="InterPro"/>
</dbReference>
<dbReference type="PROSITE" id="PS50893">
    <property type="entry name" value="ABC_TRANSPORTER_2"/>
    <property type="match status" value="2"/>
</dbReference>
<protein>
    <submittedName>
        <fullName evidence="9">ATP-binding cassette domain-containing protein</fullName>
    </submittedName>
</protein>
<dbReference type="Proteomes" id="UP000823637">
    <property type="component" value="Unassembled WGS sequence"/>
</dbReference>
<dbReference type="AlphaFoldDB" id="A0A9D9HEK0"/>
<feature type="domain" description="ABC transporter" evidence="8">
    <location>
        <begin position="272"/>
        <end position="486"/>
    </location>
</feature>
<dbReference type="EMBL" id="JADIMR010000059">
    <property type="protein sequence ID" value="MBO8446927.1"/>
    <property type="molecule type" value="Genomic_DNA"/>
</dbReference>
<comment type="subcellular location">
    <subcellularLocation>
        <location evidence="1">Cell membrane</location>
        <topology evidence="1">Peripheral membrane protein</topology>
    </subcellularLocation>
</comment>
<evidence type="ECO:0000256" key="7">
    <source>
        <dbReference type="ARBA" id="ARBA00023136"/>
    </source>
</evidence>
<dbReference type="InterPro" id="IPR017871">
    <property type="entry name" value="ABC_transporter-like_CS"/>
</dbReference>
<keyword evidence="5" id="KW-0547">Nucleotide-binding</keyword>
<keyword evidence="3" id="KW-0813">Transport</keyword>
<evidence type="ECO:0000259" key="8">
    <source>
        <dbReference type="PROSITE" id="PS50893"/>
    </source>
</evidence>
<dbReference type="InterPro" id="IPR027417">
    <property type="entry name" value="P-loop_NTPase"/>
</dbReference>
<accession>A0A9D9HEK0</accession>
<organism evidence="9 10">
    <name type="scientific">Candidatus Enterocola intestinipullorum</name>
    <dbReference type="NCBI Taxonomy" id="2840783"/>
    <lineage>
        <taxon>Bacteria</taxon>
        <taxon>Pseudomonadati</taxon>
        <taxon>Bacteroidota</taxon>
        <taxon>Bacteroidia</taxon>
        <taxon>Bacteroidales</taxon>
        <taxon>Candidatus Enterocola</taxon>
    </lineage>
</organism>
<sequence>MNKGKIFIDVKGIVPKVGETLFKSPINFTIKEGECWTIYGPNGSGKTLLSEVLCGRHLLKAGSIDYPFLEDLRTAAQEYVYPRRYIHTVGFQSTYDLSDFRDAYYQQRFNSQDADMYPTVAEVLSRNCKDGDELRRCIKLMRLDDLQQHRIVSLSSGQLRRMIIARALLENPKMMIFDNPYIGLDYETRQVMVDVFRDIMRRGVQLMFLIPTMRDIPSCTTHVLYLEDCAPVYAGRVEDFKEKFTDSDIAEIAPFEFADNADVYASCPDELVEMEDIDIFYGDRFYQRGLHWSIRKGEKWALQGPNGSGKSTLLSYIFADNPQAYSKNIRLFGQKRGGGESIWDIKKRIGFTSSEMHLYYRENANCLAVVESGFFDSVGLFRKCNAEQEKAAVALMEYLGLDHLAGRSFLKVSSGEQRLLLFARSIVKNPLLLILDEPFHGLDFKHKRLCLSLINQFAHGKDKSLIFVTHYKEEIPACVDKIKTLS</sequence>
<dbReference type="GO" id="GO:0005524">
    <property type="term" value="F:ATP binding"/>
    <property type="evidence" value="ECO:0007669"/>
    <property type="project" value="UniProtKB-KW"/>
</dbReference>
<dbReference type="InterPro" id="IPR050086">
    <property type="entry name" value="MetN_ABC_transporter-like"/>
</dbReference>
<keyword evidence="6 9" id="KW-0067">ATP-binding</keyword>
<evidence type="ECO:0000256" key="1">
    <source>
        <dbReference type="ARBA" id="ARBA00004202"/>
    </source>
</evidence>